<dbReference type="InterPro" id="IPR011990">
    <property type="entry name" value="TPR-like_helical_dom_sf"/>
</dbReference>
<feature type="region of interest" description="Disordered" evidence="6">
    <location>
        <begin position="574"/>
        <end position="597"/>
    </location>
</feature>
<evidence type="ECO:0000256" key="5">
    <source>
        <dbReference type="ARBA" id="ARBA00023242"/>
    </source>
</evidence>
<proteinExistence type="predicted"/>
<dbReference type="PANTHER" id="PTHR17204:SF26">
    <property type="entry name" value="PRE-MRNA-PROCESSING FACTOR 39-2"/>
    <property type="match status" value="1"/>
</dbReference>
<keyword evidence="2" id="KW-0507">mRNA processing</keyword>
<evidence type="ECO:0000313" key="8">
    <source>
        <dbReference type="Proteomes" id="UP001632038"/>
    </source>
</evidence>
<dbReference type="FunFam" id="1.25.40.10:FF:000159">
    <property type="entry name" value="Tetratricopeptide repeat (TPR)-like superfamily protein"/>
    <property type="match status" value="1"/>
</dbReference>
<evidence type="ECO:0008006" key="9">
    <source>
        <dbReference type="Google" id="ProtNLM"/>
    </source>
</evidence>
<dbReference type="SUPFAM" id="SSF48452">
    <property type="entry name" value="TPR-like"/>
    <property type="match status" value="2"/>
</dbReference>
<evidence type="ECO:0000256" key="3">
    <source>
        <dbReference type="ARBA" id="ARBA00022737"/>
    </source>
</evidence>
<keyword evidence="3" id="KW-0677">Repeat</keyword>
<gene>
    <name evidence="7" type="ORF">CASFOL_040825</name>
</gene>
<feature type="region of interest" description="Disordered" evidence="6">
    <location>
        <begin position="753"/>
        <end position="804"/>
    </location>
</feature>
<keyword evidence="4" id="KW-0508">mRNA splicing</keyword>
<dbReference type="SMART" id="SM00386">
    <property type="entry name" value="HAT"/>
    <property type="match status" value="5"/>
</dbReference>
<name>A0ABD3BD29_9LAMI</name>
<dbReference type="Proteomes" id="UP001632038">
    <property type="component" value="Unassembled WGS sequence"/>
</dbReference>
<keyword evidence="8" id="KW-1185">Reference proteome</keyword>
<dbReference type="GO" id="GO:0005634">
    <property type="term" value="C:nucleus"/>
    <property type="evidence" value="ECO:0007669"/>
    <property type="project" value="UniProtKB-SubCell"/>
</dbReference>
<protein>
    <recommendedName>
        <fullName evidence="9">Pre-mRNA-processing factor 39</fullName>
    </recommendedName>
</protein>
<dbReference type="Pfam" id="PF23240">
    <property type="entry name" value="HAT_PRP39_N"/>
    <property type="match status" value="1"/>
</dbReference>
<dbReference type="Gene3D" id="1.25.40.10">
    <property type="entry name" value="Tetratricopeptide repeat domain"/>
    <property type="match status" value="2"/>
</dbReference>
<reference evidence="8" key="1">
    <citation type="journal article" date="2024" name="IScience">
        <title>Strigolactones Initiate the Formation of Haustorium-like Structures in Castilleja.</title>
        <authorList>
            <person name="Buerger M."/>
            <person name="Peterson D."/>
            <person name="Chory J."/>
        </authorList>
    </citation>
    <scope>NUCLEOTIDE SEQUENCE [LARGE SCALE GENOMIC DNA]</scope>
</reference>
<dbReference type="Pfam" id="PF23241">
    <property type="entry name" value="HAT_PRP39_C"/>
    <property type="match status" value="1"/>
</dbReference>
<accession>A0ABD3BD29</accession>
<evidence type="ECO:0000256" key="6">
    <source>
        <dbReference type="SAM" id="MobiDB-lite"/>
    </source>
</evidence>
<dbReference type="GO" id="GO:0008380">
    <property type="term" value="P:RNA splicing"/>
    <property type="evidence" value="ECO:0007669"/>
    <property type="project" value="UniProtKB-KW"/>
</dbReference>
<dbReference type="PANTHER" id="PTHR17204">
    <property type="entry name" value="PRE-MRNA PROCESSING PROTEIN PRP39-RELATED"/>
    <property type="match status" value="1"/>
</dbReference>
<evidence type="ECO:0000256" key="1">
    <source>
        <dbReference type="ARBA" id="ARBA00004123"/>
    </source>
</evidence>
<dbReference type="AlphaFoldDB" id="A0ABD3BD29"/>
<dbReference type="InterPro" id="IPR003107">
    <property type="entry name" value="HAT"/>
</dbReference>
<comment type="subcellular location">
    <subcellularLocation>
        <location evidence="1">Nucleus</location>
    </subcellularLocation>
</comment>
<dbReference type="EMBL" id="JAVIJP010000100">
    <property type="protein sequence ID" value="KAL3615164.1"/>
    <property type="molecule type" value="Genomic_DNA"/>
</dbReference>
<dbReference type="InterPro" id="IPR059164">
    <property type="entry name" value="HAT_PRP39_C"/>
</dbReference>
<keyword evidence="5" id="KW-0539">Nucleus</keyword>
<sequence>MAAQSSNPANTTANLSQRLDKMISGGSLDYNSWISLISEIETHSPEDIDTISSAYDSFLSKFPLCHWHLDKYANHMVKMRGPEEAVNIYERGVGMAMYSVGFWVDYFSFAAASFGNPEDVRRLFKRAFLFVDKDYFCHALWDKYMKYEFELEGWSFLAHSYIQALRFPTKKLQFYYVNFKQFITNLEEEMRHENNNCNGELIPVPCASTEISADEISLVIKDLLDSPDESVKSKALNLYKSIGENYYHEACQVDKKIKCFEQKIQRRYFFASPIDDDELSNWHFYLDFVEKQGNMNWVMKLYERCLIPCAHYPELWMRYVEFLESKGGRELAISALDRATRIFLKNVPEIHLFNARFKEHIGDVSGARAALTLSDTKTDSSFVENVVMLANLERRHGNIAAASDAFVKALKNAKEKQKTHVLPNLYFHFAQLTFLTSGNTAAARDVLIDGLRDVRHCRFLLQELIKFAMTHEGASQVNIIDPIIDDAISTGLDEYEGLTAKDRENLSHLFLEFVDLCGTIHDMRRAWNRHIKLFPQSLRIKPTTPKHTTSYSRDSEMDQKGQEMVVFKSPENHETRLDQAPEKPSSQTQKDELGSKENVLSARDQENSKQMDIIPVLATQLTRENTLTPHESTERDGVVQEVKDTDEAGPTRMNSNQITQSSGQQQWEGQSMSQMLYNYHQQQQMLQQQYQQQYQMQYNYFNQQQQPYQMQPRQQHYGLQQNDQQSQDVAYQAQLLAYQQQLQQYQQYQQGYQHYQQRQSMEGPSLMQEQHNSSLDQQDSKKGPPEYKATVESSESPHLIADQS</sequence>
<feature type="compositionally biased region" description="Polar residues" evidence="6">
    <location>
        <begin position="767"/>
        <end position="777"/>
    </location>
</feature>
<feature type="compositionally biased region" description="Polar residues" evidence="6">
    <location>
        <begin position="791"/>
        <end position="804"/>
    </location>
</feature>
<evidence type="ECO:0000256" key="4">
    <source>
        <dbReference type="ARBA" id="ARBA00023187"/>
    </source>
</evidence>
<evidence type="ECO:0000313" key="7">
    <source>
        <dbReference type="EMBL" id="KAL3615164.1"/>
    </source>
</evidence>
<comment type="caution">
    <text evidence="7">The sequence shown here is derived from an EMBL/GenBank/DDBJ whole genome shotgun (WGS) entry which is preliminary data.</text>
</comment>
<dbReference type="GO" id="GO:0006397">
    <property type="term" value="P:mRNA processing"/>
    <property type="evidence" value="ECO:0007669"/>
    <property type="project" value="UniProtKB-KW"/>
</dbReference>
<evidence type="ECO:0000256" key="2">
    <source>
        <dbReference type="ARBA" id="ARBA00022664"/>
    </source>
</evidence>
<organism evidence="7 8">
    <name type="scientific">Castilleja foliolosa</name>
    <dbReference type="NCBI Taxonomy" id="1961234"/>
    <lineage>
        <taxon>Eukaryota</taxon>
        <taxon>Viridiplantae</taxon>
        <taxon>Streptophyta</taxon>
        <taxon>Embryophyta</taxon>
        <taxon>Tracheophyta</taxon>
        <taxon>Spermatophyta</taxon>
        <taxon>Magnoliopsida</taxon>
        <taxon>eudicotyledons</taxon>
        <taxon>Gunneridae</taxon>
        <taxon>Pentapetalae</taxon>
        <taxon>asterids</taxon>
        <taxon>lamiids</taxon>
        <taxon>Lamiales</taxon>
        <taxon>Orobanchaceae</taxon>
        <taxon>Pedicularideae</taxon>
        <taxon>Castillejinae</taxon>
        <taxon>Castilleja</taxon>
    </lineage>
</organism>